<dbReference type="InterPro" id="IPR052145">
    <property type="entry name" value="Mediator/Homeobox_domain"/>
</dbReference>
<evidence type="ECO:0000313" key="3">
    <source>
        <dbReference type="Proteomes" id="UP000310066"/>
    </source>
</evidence>
<feature type="compositionally biased region" description="Basic residues" evidence="1">
    <location>
        <begin position="756"/>
        <end position="766"/>
    </location>
</feature>
<proteinExistence type="predicted"/>
<dbReference type="PANTHER" id="PTHR24330">
    <property type="entry name" value="HOMEOBOX PROTEIN BARH-LIKE"/>
    <property type="match status" value="1"/>
</dbReference>
<dbReference type="Pfam" id="PF01803">
    <property type="entry name" value="LIM_bind"/>
    <property type="match status" value="1"/>
</dbReference>
<dbReference type="InterPro" id="IPR029005">
    <property type="entry name" value="LIM-bd/SEUSS"/>
</dbReference>
<feature type="region of interest" description="Disordered" evidence="1">
    <location>
        <begin position="197"/>
        <end position="339"/>
    </location>
</feature>
<feature type="compositionally biased region" description="Low complexity" evidence="1">
    <location>
        <begin position="266"/>
        <end position="339"/>
    </location>
</feature>
<feature type="compositionally biased region" description="Low complexity" evidence="1">
    <location>
        <begin position="706"/>
        <end position="716"/>
    </location>
</feature>
<gene>
    <name evidence="2" type="ORF">B0A54_05110</name>
</gene>
<accession>A0A4U0V8S5</accession>
<evidence type="ECO:0000313" key="2">
    <source>
        <dbReference type="EMBL" id="TKA44366.1"/>
    </source>
</evidence>
<organism evidence="2 3">
    <name type="scientific">Friedmanniomyces endolithicus</name>
    <dbReference type="NCBI Taxonomy" id="329885"/>
    <lineage>
        <taxon>Eukaryota</taxon>
        <taxon>Fungi</taxon>
        <taxon>Dikarya</taxon>
        <taxon>Ascomycota</taxon>
        <taxon>Pezizomycotina</taxon>
        <taxon>Dothideomycetes</taxon>
        <taxon>Dothideomycetidae</taxon>
        <taxon>Mycosphaerellales</taxon>
        <taxon>Teratosphaeriaceae</taxon>
        <taxon>Friedmanniomyces</taxon>
    </lineage>
</organism>
<dbReference type="EMBL" id="NAJP01000015">
    <property type="protein sequence ID" value="TKA44366.1"/>
    <property type="molecule type" value="Genomic_DNA"/>
</dbReference>
<dbReference type="OrthoDB" id="774557at2759"/>
<dbReference type="AlphaFoldDB" id="A0A4U0V8S5"/>
<sequence>MVVIVLSVIQGSNSAHRLLCLGSKSRASVETASVDGVFIIEQGGMPPNMQHMGQQMMQQGVSGPGQAQMSQAGAMMGMSAMQSGQHAVGGMPQNQGMGGQSMPGQNPQAMSHMTPQQMMQHQQMQQMQQNPQMAMQHQQRLLQQQAMRNMQAAHANGMMGMQQGGMQGLTQQQIGAMLQQQSNAGAHPGAVQLPPHMQQQLMQQRAIQQQAQQNHQAQLHQQQIAMQQANSQQSNQGQPGPPSQQVQQVGPPQMRPQSRMANTNEQTPGSQQQHPQQGHQSQSQQGTPQQSQQPNPQQVQQPMNPQQIQQVQQQQRMAMMHRQQQQHIHAQRVQQAREQQAQAQAQQQQQMQSGALILRLNLLCDHLSNFNLANGKDLNSWNDFVDKHFAPEGRLLHSFDEPNKAKKTYEVLRPTIARYFFTYFESGAQSLRLHIEHAREMPLGNNRYQVSCSHATLAVAYPSGARLEMTGSLNVLFAPVSNIIECLEMQQTGTEESLSRSEIERVLSNWSPVMENKSPKLAKNKLQQRFDGLTINHFPKAPKGNIGVTSQVQQFLEIGETMNFMTELMQLSQERQLRPHQALDVWAASQHQHDQGPPPAGNPQMHTLPNGLLMGNRTPSMGHMPIPPGNLSSPAMGNMGLPMQQPGVGGPLMNGSPHIANMNHPGAGGQLAPNMQQQQPNSHTPSPRQSNMAAPPMVPQHSQQGTNSSAASANTSPQVNNKRRRSTVKVEEDGQDVVGPPVAGGGPKAAKNTPRMTKKGKPGGAG</sequence>
<name>A0A4U0V8S5_9PEZI</name>
<evidence type="ECO:0008006" key="4">
    <source>
        <dbReference type="Google" id="ProtNLM"/>
    </source>
</evidence>
<feature type="compositionally biased region" description="Polar residues" evidence="1">
    <location>
        <begin position="673"/>
        <end position="692"/>
    </location>
</feature>
<comment type="caution">
    <text evidence="2">The sequence shown here is derived from an EMBL/GenBank/DDBJ whole genome shotgun (WGS) entry which is preliminary data.</text>
</comment>
<dbReference type="Proteomes" id="UP000310066">
    <property type="component" value="Unassembled WGS sequence"/>
</dbReference>
<protein>
    <recommendedName>
        <fullName evidence="4">LIM-domain binding protein-domain-containing protein</fullName>
    </recommendedName>
</protein>
<feature type="compositionally biased region" description="Low complexity" evidence="1">
    <location>
        <begin position="197"/>
        <end position="257"/>
    </location>
</feature>
<dbReference type="STRING" id="329885.A0A4U0V8S5"/>
<evidence type="ECO:0000256" key="1">
    <source>
        <dbReference type="SAM" id="MobiDB-lite"/>
    </source>
</evidence>
<feature type="region of interest" description="Disordered" evidence="1">
    <location>
        <begin position="586"/>
        <end position="766"/>
    </location>
</feature>
<reference evidence="2 3" key="1">
    <citation type="submission" date="2017-03" db="EMBL/GenBank/DDBJ databases">
        <title>Genomes of endolithic fungi from Antarctica.</title>
        <authorList>
            <person name="Coleine C."/>
            <person name="Masonjones S."/>
            <person name="Stajich J.E."/>
        </authorList>
    </citation>
    <scope>NUCLEOTIDE SEQUENCE [LARGE SCALE GENOMIC DNA]</scope>
    <source>
        <strain evidence="2 3">CCFEE 5311</strain>
    </source>
</reference>
<dbReference type="PANTHER" id="PTHR24330:SF19">
    <property type="entry name" value="MEDIATOR OF RNA POLYMERASE II TRANSCRIPTION SUBUNIT 29"/>
    <property type="match status" value="1"/>
</dbReference>